<sequence length="305" mass="34012">MHSFRYERREKIEMKQISRLALGLFLAGMMALPAGTQAEPRTIEPDSIEAANNELSRADLAVLLAELFGLDTKKTSTTFADAAEHWATAQGAIPAVIEAGLMKGTDAEHFRPDRSVTYQEIIAALVRGYQLDEIAAPAFDQAQSSSYKCSAWASRYIHAAVALSIVKDDLDFRKPISELTAKKLAEQFQEAVRISPLETKLEVGRTKQGEAVLTFIVTNISHEELVLPFNSSQRYDFKVTDSAGKVVYQASKDKFYLTVLGEETVLPGKSLTYRESVNLQPGQNYTVEFWLVTEHKGYLKQQIQL</sequence>
<feature type="domain" description="SLH" evidence="1">
    <location>
        <begin position="74"/>
        <end position="139"/>
    </location>
</feature>
<dbReference type="AlphaFoldDB" id="H3SNK3"/>
<dbReference type="InterPro" id="IPR020481">
    <property type="entry name" value="Intracell_prot_inh_BsuPI"/>
</dbReference>
<dbReference type="EMBL" id="AHKH01000141">
    <property type="protein sequence ID" value="EHQ59366.1"/>
    <property type="molecule type" value="Genomic_DNA"/>
</dbReference>
<dbReference type="InterPro" id="IPR038144">
    <property type="entry name" value="IPI"/>
</dbReference>
<evidence type="ECO:0000313" key="3">
    <source>
        <dbReference type="Proteomes" id="UP000003900"/>
    </source>
</evidence>
<organism evidence="2 3">
    <name type="scientific">Paenibacillus dendritiformis C454</name>
    <dbReference type="NCBI Taxonomy" id="1131935"/>
    <lineage>
        <taxon>Bacteria</taxon>
        <taxon>Bacillati</taxon>
        <taxon>Bacillota</taxon>
        <taxon>Bacilli</taxon>
        <taxon>Bacillales</taxon>
        <taxon>Paenibacillaceae</taxon>
        <taxon>Paenibacillus</taxon>
    </lineage>
</organism>
<dbReference type="STRING" id="1131935.PDENDC454_25766"/>
<keyword evidence="3" id="KW-1185">Reference proteome</keyword>
<evidence type="ECO:0000259" key="1">
    <source>
        <dbReference type="PROSITE" id="PS51272"/>
    </source>
</evidence>
<comment type="caution">
    <text evidence="2">The sequence shown here is derived from an EMBL/GenBank/DDBJ whole genome shotgun (WGS) entry which is preliminary data.</text>
</comment>
<dbReference type="RefSeq" id="WP_006679628.1">
    <property type="nucleotide sequence ID" value="NZ_AHKH01000141.1"/>
</dbReference>
<dbReference type="Pfam" id="PF00395">
    <property type="entry name" value="SLH"/>
    <property type="match status" value="1"/>
</dbReference>
<dbReference type="PATRIC" id="fig|1131935.3.peg.5355"/>
<accession>H3SNK3</accession>
<dbReference type="PROSITE" id="PS51272">
    <property type="entry name" value="SLH"/>
    <property type="match status" value="1"/>
</dbReference>
<name>H3SNK3_9BACL</name>
<dbReference type="Gene3D" id="2.60.40.2360">
    <property type="entry name" value="Intracellular proteinase inhibitor BsuPI"/>
    <property type="match status" value="1"/>
</dbReference>
<dbReference type="Pfam" id="PF12690">
    <property type="entry name" value="BsuPI"/>
    <property type="match status" value="1"/>
</dbReference>
<dbReference type="OrthoDB" id="1095434at2"/>
<protein>
    <submittedName>
        <fullName evidence="2">Surface-layer N-acetylmuramoyl-L-alanine amidase</fullName>
    </submittedName>
</protein>
<reference evidence="2 3" key="1">
    <citation type="journal article" date="2012" name="J. Bacteriol.">
        <title>Genome Sequence of the Pattern-Forming Social Bacterium Paenibacillus dendritiformis C454 Chiral Morphotype.</title>
        <authorList>
            <person name="Sirota-Madi A."/>
            <person name="Olender T."/>
            <person name="Helman Y."/>
            <person name="Brainis I."/>
            <person name="Finkelshtein A."/>
            <person name="Roth D."/>
            <person name="Hagai E."/>
            <person name="Leshkowitz D."/>
            <person name="Brodsky L."/>
            <person name="Galatenko V."/>
            <person name="Nikolaev V."/>
            <person name="Gutnick D.L."/>
            <person name="Lancet D."/>
            <person name="Ben-Jacob E."/>
        </authorList>
    </citation>
    <scope>NUCLEOTIDE SEQUENCE [LARGE SCALE GENOMIC DNA]</scope>
    <source>
        <strain evidence="2 3">C454</strain>
    </source>
</reference>
<evidence type="ECO:0000313" key="2">
    <source>
        <dbReference type="EMBL" id="EHQ59366.1"/>
    </source>
</evidence>
<gene>
    <name evidence="2" type="ORF">PDENDC454_25766</name>
</gene>
<dbReference type="Proteomes" id="UP000003900">
    <property type="component" value="Unassembled WGS sequence"/>
</dbReference>
<proteinExistence type="predicted"/>
<dbReference type="InterPro" id="IPR001119">
    <property type="entry name" value="SLH_dom"/>
</dbReference>